<sequence>MFPLFELAGFDITLVIVSLFCSRFKTAFAYLDPVVLKYEEEKPEAPLRDGVEAPNPCEDAEVGTVFLQQPPEETGVGKPADTMRSTLGFGKEFVISMPDRADERDAFSLQSSWNSGRTAYDVSLRGAEKVFFTESMVPSNIRSKAHFLDFTCIAPFTTVVGISKPAGPSNRGSDIHGLENEQGGHEVEDGVEGISGGQDEGSEEAAEVKVADGAGASGSGSEPELDTGREMLGHTPELLEAQRQ</sequence>
<comment type="caution">
    <text evidence="2">The sequence shown here is derived from an EMBL/GenBank/DDBJ whole genome shotgun (WGS) entry which is preliminary data.</text>
</comment>
<proteinExistence type="predicted"/>
<evidence type="ECO:0000313" key="2">
    <source>
        <dbReference type="EMBL" id="EXJ65539.1"/>
    </source>
</evidence>
<dbReference type="RefSeq" id="XP_007754106.1">
    <property type="nucleotide sequence ID" value="XM_007755916.1"/>
</dbReference>
<gene>
    <name evidence="2" type="ORF">A1O7_01880</name>
</gene>
<name>W9X506_9EURO</name>
<evidence type="ECO:0000313" key="3">
    <source>
        <dbReference type="Proteomes" id="UP000019473"/>
    </source>
</evidence>
<dbReference type="Proteomes" id="UP000019473">
    <property type="component" value="Unassembled WGS sequence"/>
</dbReference>
<dbReference type="HOGENOM" id="CLU_1137897_0_0_1"/>
<dbReference type="GeneID" id="19176491"/>
<organism evidence="2 3">
    <name type="scientific">Cladophialophora yegresii CBS 114405</name>
    <dbReference type="NCBI Taxonomy" id="1182544"/>
    <lineage>
        <taxon>Eukaryota</taxon>
        <taxon>Fungi</taxon>
        <taxon>Dikarya</taxon>
        <taxon>Ascomycota</taxon>
        <taxon>Pezizomycotina</taxon>
        <taxon>Eurotiomycetes</taxon>
        <taxon>Chaetothyriomycetidae</taxon>
        <taxon>Chaetothyriales</taxon>
        <taxon>Herpotrichiellaceae</taxon>
        <taxon>Cladophialophora</taxon>
    </lineage>
</organism>
<feature type="compositionally biased region" description="Basic and acidic residues" evidence="1">
    <location>
        <begin position="173"/>
        <end position="188"/>
    </location>
</feature>
<evidence type="ECO:0000256" key="1">
    <source>
        <dbReference type="SAM" id="MobiDB-lite"/>
    </source>
</evidence>
<dbReference type="EMBL" id="AMGW01000001">
    <property type="protein sequence ID" value="EXJ65539.1"/>
    <property type="molecule type" value="Genomic_DNA"/>
</dbReference>
<dbReference type="VEuPathDB" id="FungiDB:A1O7_01880"/>
<dbReference type="AlphaFoldDB" id="W9X506"/>
<protein>
    <submittedName>
        <fullName evidence="2">Uncharacterized protein</fullName>
    </submittedName>
</protein>
<accession>W9X506</accession>
<feature type="region of interest" description="Disordered" evidence="1">
    <location>
        <begin position="162"/>
        <end position="244"/>
    </location>
</feature>
<reference evidence="2 3" key="1">
    <citation type="submission" date="2013-03" db="EMBL/GenBank/DDBJ databases">
        <title>The Genome Sequence of Cladophialophora yegresii CBS 114405.</title>
        <authorList>
            <consortium name="The Broad Institute Genomics Platform"/>
            <person name="Cuomo C."/>
            <person name="de Hoog S."/>
            <person name="Gorbushina A."/>
            <person name="Walker B."/>
            <person name="Young S.K."/>
            <person name="Zeng Q."/>
            <person name="Gargeya S."/>
            <person name="Fitzgerald M."/>
            <person name="Haas B."/>
            <person name="Abouelleil A."/>
            <person name="Allen A.W."/>
            <person name="Alvarado L."/>
            <person name="Arachchi H.M."/>
            <person name="Berlin A.M."/>
            <person name="Chapman S.B."/>
            <person name="Gainer-Dewar J."/>
            <person name="Goldberg J."/>
            <person name="Griggs A."/>
            <person name="Gujja S."/>
            <person name="Hansen M."/>
            <person name="Howarth C."/>
            <person name="Imamovic A."/>
            <person name="Ireland A."/>
            <person name="Larimer J."/>
            <person name="McCowan C."/>
            <person name="Murphy C."/>
            <person name="Pearson M."/>
            <person name="Poon T.W."/>
            <person name="Priest M."/>
            <person name="Roberts A."/>
            <person name="Saif S."/>
            <person name="Shea T."/>
            <person name="Sisk P."/>
            <person name="Sykes S."/>
            <person name="Wortman J."/>
            <person name="Nusbaum C."/>
            <person name="Birren B."/>
        </authorList>
    </citation>
    <scope>NUCLEOTIDE SEQUENCE [LARGE SCALE GENOMIC DNA]</scope>
    <source>
        <strain evidence="2 3">CBS 114405</strain>
    </source>
</reference>
<keyword evidence="3" id="KW-1185">Reference proteome</keyword>